<name>A0ABU0BTB1_9HYPH</name>
<comment type="caution">
    <text evidence="1">The sequence shown here is derived from an EMBL/GenBank/DDBJ whole genome shotgun (WGS) entry which is preliminary data.</text>
</comment>
<keyword evidence="2" id="KW-1185">Reference proteome</keyword>
<dbReference type="RefSeq" id="WP_370878513.1">
    <property type="nucleotide sequence ID" value="NZ_JAUSVF010000001.1"/>
</dbReference>
<organism evidence="1 2">
    <name type="scientific">Pararhizobium capsulatum DSM 1112</name>
    <dbReference type="NCBI Taxonomy" id="1121113"/>
    <lineage>
        <taxon>Bacteria</taxon>
        <taxon>Pseudomonadati</taxon>
        <taxon>Pseudomonadota</taxon>
        <taxon>Alphaproteobacteria</taxon>
        <taxon>Hyphomicrobiales</taxon>
        <taxon>Rhizobiaceae</taxon>
        <taxon>Rhizobium/Agrobacterium group</taxon>
        <taxon>Pararhizobium</taxon>
    </lineage>
</organism>
<dbReference type="Gene3D" id="1.10.287.950">
    <property type="entry name" value="Methyl-accepting chemotaxis protein"/>
    <property type="match status" value="1"/>
</dbReference>
<dbReference type="Proteomes" id="UP001230207">
    <property type="component" value="Unassembled WGS sequence"/>
</dbReference>
<reference evidence="1 2" key="1">
    <citation type="submission" date="2023-07" db="EMBL/GenBank/DDBJ databases">
        <title>Genomic Encyclopedia of Type Strains, Phase IV (KMG-IV): sequencing the most valuable type-strain genomes for metagenomic binning, comparative biology and taxonomic classification.</title>
        <authorList>
            <person name="Goeker M."/>
        </authorList>
    </citation>
    <scope>NUCLEOTIDE SEQUENCE [LARGE SCALE GENOMIC DNA]</scope>
    <source>
        <strain evidence="1 2">DSM 1112</strain>
    </source>
</reference>
<sequence length="581" mass="62533">MTQYAALVRHHDHGTASRIGDKLEAARGKVEQRFLEGGNVLLSVMDVLNRLLASLDNISRSLETGSADDTMADLLATVRNLSDLPQIQSSRQTHLEVLAKAGGGMRTHVADMQETMRYLQTFAVTVKITGAGLPEFSGFAEEILERIRSGTGEVNSFATQLAALEKELSLARSFGTNISKQYAQTVPDVAKALENDVKTITEHRKKLGVIAREVSVLARGIQSKVGTTLSALQIGDITRQRIEHVQAALSMLDTCLDGDECKVLDFDARGRLVNIIHHLCAAQMVEMVEDFQRDSRNVVQTIASFGGDTQEILNLRAQMQGNGSDGQDNVMRALEESVTKALGIVKQVEAASLKADQVSQSTTETASRLLEGIGNIRGVKMDIHYMALNTNLRCSRLGEAGRSINVVTGELRIFAAKLDESADAIVGGLTQLDTAAENIASAGSAGSLQLGERLNGAVSNIRTTANAMEEELANLSEHGRRVASQISLMIAKLDFQHDLGEILATCADELCDIAGPDIAGAEGLEAILGGLSQRVFKTYTMVQERNVHNAVIPQIEAFAPLTAAPVQAAQSDEDLFEDALF</sequence>
<dbReference type="EMBL" id="JAUSVF010000001">
    <property type="protein sequence ID" value="MDQ0321478.1"/>
    <property type="molecule type" value="Genomic_DNA"/>
</dbReference>
<evidence type="ECO:0000313" key="2">
    <source>
        <dbReference type="Proteomes" id="UP001230207"/>
    </source>
</evidence>
<accession>A0ABU0BTB1</accession>
<gene>
    <name evidence="1" type="ORF">QO002_003616</name>
</gene>
<dbReference type="SUPFAM" id="SSF58104">
    <property type="entry name" value="Methyl-accepting chemotaxis protein (MCP) signaling domain"/>
    <property type="match status" value="1"/>
</dbReference>
<evidence type="ECO:0000313" key="1">
    <source>
        <dbReference type="EMBL" id="MDQ0321478.1"/>
    </source>
</evidence>
<protein>
    <submittedName>
        <fullName evidence="1">Methyl-accepting chemotaxis protein</fullName>
    </submittedName>
</protein>
<proteinExistence type="predicted"/>